<dbReference type="PANTHER" id="PTHR46471:SF2">
    <property type="entry name" value="CHITIN DEACETYLASE-RELATED"/>
    <property type="match status" value="1"/>
</dbReference>
<evidence type="ECO:0000259" key="7">
    <source>
        <dbReference type="PROSITE" id="PS51677"/>
    </source>
</evidence>
<reference evidence="8" key="1">
    <citation type="submission" date="2022-07" db="EMBL/GenBank/DDBJ databases">
        <title>Fungi with potential for degradation of polypropylene.</title>
        <authorList>
            <person name="Gostincar C."/>
        </authorList>
    </citation>
    <scope>NUCLEOTIDE SEQUENCE</scope>
    <source>
        <strain evidence="8">EXF-13287</strain>
    </source>
</reference>
<dbReference type="GO" id="GO:0016810">
    <property type="term" value="F:hydrolase activity, acting on carbon-nitrogen (but not peptide) bonds"/>
    <property type="evidence" value="ECO:0007669"/>
    <property type="project" value="InterPro"/>
</dbReference>
<comment type="cofactor">
    <cofactor evidence="1">
        <name>Co(2+)</name>
        <dbReference type="ChEBI" id="CHEBI:48828"/>
    </cofactor>
</comment>
<dbReference type="EMBL" id="JANBVN010000019">
    <property type="protein sequence ID" value="KAJ9161768.1"/>
    <property type="molecule type" value="Genomic_DNA"/>
</dbReference>
<evidence type="ECO:0000256" key="3">
    <source>
        <dbReference type="ARBA" id="ARBA00022729"/>
    </source>
</evidence>
<evidence type="ECO:0000256" key="6">
    <source>
        <dbReference type="ARBA" id="ARBA00023285"/>
    </source>
</evidence>
<keyword evidence="4 8" id="KW-0378">Hydrolase</keyword>
<evidence type="ECO:0000313" key="8">
    <source>
        <dbReference type="EMBL" id="KAJ9161768.1"/>
    </source>
</evidence>
<proteinExistence type="predicted"/>
<keyword evidence="9" id="KW-1185">Reference proteome</keyword>
<dbReference type="InterPro" id="IPR011330">
    <property type="entry name" value="Glyco_hydro/deAcase_b/a-brl"/>
</dbReference>
<keyword evidence="3" id="KW-0732">Signal</keyword>
<keyword evidence="2" id="KW-0479">Metal-binding</keyword>
<evidence type="ECO:0000256" key="1">
    <source>
        <dbReference type="ARBA" id="ARBA00001941"/>
    </source>
</evidence>
<dbReference type="CDD" id="cd10951">
    <property type="entry name" value="CE4_ClCDA_like"/>
    <property type="match status" value="1"/>
</dbReference>
<comment type="caution">
    <text evidence="8">The sequence shown here is derived from an EMBL/GenBank/DDBJ whole genome shotgun (WGS) entry which is preliminary data.</text>
</comment>
<keyword evidence="6" id="KW-0170">Cobalt</keyword>
<dbReference type="GO" id="GO:0005975">
    <property type="term" value="P:carbohydrate metabolic process"/>
    <property type="evidence" value="ECO:0007669"/>
    <property type="project" value="InterPro"/>
</dbReference>
<evidence type="ECO:0000313" key="9">
    <source>
        <dbReference type="Proteomes" id="UP001174691"/>
    </source>
</evidence>
<name>A0AA38SJJ6_9PEZI</name>
<dbReference type="PROSITE" id="PS51677">
    <property type="entry name" value="NODB"/>
    <property type="match status" value="1"/>
</dbReference>
<dbReference type="Proteomes" id="UP001174691">
    <property type="component" value="Unassembled WGS sequence"/>
</dbReference>
<organism evidence="8 9">
    <name type="scientific">Coniochaeta hoffmannii</name>
    <dbReference type="NCBI Taxonomy" id="91930"/>
    <lineage>
        <taxon>Eukaryota</taxon>
        <taxon>Fungi</taxon>
        <taxon>Dikarya</taxon>
        <taxon>Ascomycota</taxon>
        <taxon>Pezizomycotina</taxon>
        <taxon>Sordariomycetes</taxon>
        <taxon>Sordariomycetidae</taxon>
        <taxon>Coniochaetales</taxon>
        <taxon>Coniochaetaceae</taxon>
        <taxon>Coniochaeta</taxon>
    </lineage>
</organism>
<dbReference type="Gene3D" id="3.20.20.370">
    <property type="entry name" value="Glycoside hydrolase/deacetylase"/>
    <property type="match status" value="1"/>
</dbReference>
<dbReference type="Pfam" id="PF01522">
    <property type="entry name" value="Polysacc_deac_1"/>
    <property type="match status" value="1"/>
</dbReference>
<dbReference type="PANTHER" id="PTHR46471">
    <property type="entry name" value="CHITIN DEACETYLASE"/>
    <property type="match status" value="1"/>
</dbReference>
<gene>
    <name evidence="8" type="ORF">NKR19_g2025</name>
</gene>
<accession>A0AA38SJJ6</accession>
<dbReference type="AlphaFoldDB" id="A0AA38SJJ6"/>
<evidence type="ECO:0000256" key="4">
    <source>
        <dbReference type="ARBA" id="ARBA00022801"/>
    </source>
</evidence>
<evidence type="ECO:0000256" key="2">
    <source>
        <dbReference type="ARBA" id="ARBA00022723"/>
    </source>
</evidence>
<evidence type="ECO:0000256" key="5">
    <source>
        <dbReference type="ARBA" id="ARBA00023277"/>
    </source>
</evidence>
<dbReference type="InterPro" id="IPR002509">
    <property type="entry name" value="NODB_dom"/>
</dbReference>
<dbReference type="SUPFAM" id="SSF88713">
    <property type="entry name" value="Glycoside hydrolase/deacetylase"/>
    <property type="match status" value="1"/>
</dbReference>
<feature type="domain" description="NodB homology" evidence="7">
    <location>
        <begin position="62"/>
        <end position="253"/>
    </location>
</feature>
<keyword evidence="5" id="KW-0119">Carbohydrate metabolism</keyword>
<protein>
    <submittedName>
        <fullName evidence="8">Glycoside hydrolase/deacetylase</fullName>
    </submittedName>
</protein>
<sequence>MERFAECLRATLFVTQGYVALKQASVAPTTGSGASSSTESTPRPLFGNVPYGIDLYHCTLNGMVALTFDDGPYVYTPALLDTLASNNVKATFFVVGDNGGKGQIQDPSTGYPAIIRRMVAEGHQVGSHTWGHPDLATITAEQRREQMIMNEIALVDILGYFPTYMRPPYTSWNADTLTELGELGYHVFNYDIDTRDWAGDYGYAQSVYTSTLSQNSPASSSWISLEHDIQEQTVSWFAQYMIDQARSLGYRLTTLGECLGDPAVNWYRDPVTAVLAGSYVVKHRTSSVGLRGCIVQLIGAGRTFADTSPEREIRSRDITPRQTWVLADRLVPHDNDNIGAGCNRRTP</sequence>
<dbReference type="GO" id="GO:0046872">
    <property type="term" value="F:metal ion binding"/>
    <property type="evidence" value="ECO:0007669"/>
    <property type="project" value="UniProtKB-KW"/>
</dbReference>